<keyword evidence="2" id="KW-0645">Protease</keyword>
<gene>
    <name evidence="7" type="ORF">FOMPIDRAFT_1033700</name>
</gene>
<evidence type="ECO:0000256" key="5">
    <source>
        <dbReference type="ARBA" id="ARBA00023180"/>
    </source>
</evidence>
<dbReference type="Gene3D" id="3.40.50.1820">
    <property type="entry name" value="alpha/beta hydrolase"/>
    <property type="match status" value="2"/>
</dbReference>
<keyword evidence="5" id="KW-0325">Glycoprotein</keyword>
<dbReference type="eggNOG" id="KOG2182">
    <property type="taxonomic scope" value="Eukaryota"/>
</dbReference>
<feature type="signal peptide" evidence="6">
    <location>
        <begin position="1"/>
        <end position="20"/>
    </location>
</feature>
<proteinExistence type="inferred from homology"/>
<evidence type="ECO:0000256" key="6">
    <source>
        <dbReference type="SAM" id="SignalP"/>
    </source>
</evidence>
<sequence length="487" mass="54661">MSSALILLSILTQLPPPNTTYYFDQLIDHNDPGLGTFKQRYWHNWEFYKQGGPIVLAARGESNAMDGVTYVTNASIAGMIAQELGGATVSLEHRYFGGSQPYGNLSTDNLKYHTIQQAIDDLDYFAYHVKLPMPNGARVTPSEAPWILIGCSYAGALTSFTKVNKQNTFYAAWSTSGVVEATVDSWRYYDIIRTHMPQNCSRDVQRVTEHIDRVFTSGNETSINEVKGLFNMNVSHLDDFVSALRAPLFEWQVIDLTPTTSHTFYHFCDALEGNSSAPADGWGLDHALQAWSFYWNTDGFRLGVNCIDTYNRNSSKYTDISSSNSERSWHWLTCNELGFFHTGAPTGTPTIVSRLLLPAYDERQCLYMFPEAFSAPPTPHTSETNMKYRGWDVNVERMIFVNGENDPWRAVTVSAEGSNATSTATQPIFVHDGWHCSDLYVDNGLADPKIADIQKQGIAKMKEWIGAWKPPTTTRLACLCHTRARGR</sequence>
<dbReference type="InterPro" id="IPR008758">
    <property type="entry name" value="Peptidase_S28"/>
</dbReference>
<keyword evidence="4" id="KW-0378">Hydrolase</keyword>
<name>S8DIP5_FOMSC</name>
<dbReference type="InParanoid" id="S8DIP5"/>
<evidence type="ECO:0000256" key="1">
    <source>
        <dbReference type="ARBA" id="ARBA00011079"/>
    </source>
</evidence>
<accession>S8DIP5</accession>
<evidence type="ECO:0000256" key="2">
    <source>
        <dbReference type="ARBA" id="ARBA00022670"/>
    </source>
</evidence>
<feature type="chain" id="PRO_5004562319" description="Peptidase S28" evidence="6">
    <location>
        <begin position="21"/>
        <end position="487"/>
    </location>
</feature>
<dbReference type="GO" id="GO:0006508">
    <property type="term" value="P:proteolysis"/>
    <property type="evidence" value="ECO:0007669"/>
    <property type="project" value="UniProtKB-KW"/>
</dbReference>
<organism evidence="7 8">
    <name type="scientific">Fomitopsis schrenkii</name>
    <name type="common">Brown rot fungus</name>
    <dbReference type="NCBI Taxonomy" id="2126942"/>
    <lineage>
        <taxon>Eukaryota</taxon>
        <taxon>Fungi</taxon>
        <taxon>Dikarya</taxon>
        <taxon>Basidiomycota</taxon>
        <taxon>Agaricomycotina</taxon>
        <taxon>Agaricomycetes</taxon>
        <taxon>Polyporales</taxon>
        <taxon>Fomitopsis</taxon>
    </lineage>
</organism>
<dbReference type="AlphaFoldDB" id="S8DIP5"/>
<evidence type="ECO:0000313" key="8">
    <source>
        <dbReference type="Proteomes" id="UP000015241"/>
    </source>
</evidence>
<keyword evidence="8" id="KW-1185">Reference proteome</keyword>
<keyword evidence="3 6" id="KW-0732">Signal</keyword>
<reference evidence="7 8" key="1">
    <citation type="journal article" date="2012" name="Science">
        <title>The Paleozoic origin of enzymatic lignin decomposition reconstructed from 31 fungal genomes.</title>
        <authorList>
            <person name="Floudas D."/>
            <person name="Binder M."/>
            <person name="Riley R."/>
            <person name="Barry K."/>
            <person name="Blanchette R.A."/>
            <person name="Henrissat B."/>
            <person name="Martinez A.T."/>
            <person name="Otillar R."/>
            <person name="Spatafora J.W."/>
            <person name="Yadav J.S."/>
            <person name="Aerts A."/>
            <person name="Benoit I."/>
            <person name="Boyd A."/>
            <person name="Carlson A."/>
            <person name="Copeland A."/>
            <person name="Coutinho P.M."/>
            <person name="de Vries R.P."/>
            <person name="Ferreira P."/>
            <person name="Findley K."/>
            <person name="Foster B."/>
            <person name="Gaskell J."/>
            <person name="Glotzer D."/>
            <person name="Gorecki P."/>
            <person name="Heitman J."/>
            <person name="Hesse C."/>
            <person name="Hori C."/>
            <person name="Igarashi K."/>
            <person name="Jurgens J.A."/>
            <person name="Kallen N."/>
            <person name="Kersten P."/>
            <person name="Kohler A."/>
            <person name="Kuees U."/>
            <person name="Kumar T.K.A."/>
            <person name="Kuo A."/>
            <person name="LaButti K."/>
            <person name="Larrondo L.F."/>
            <person name="Lindquist E."/>
            <person name="Ling A."/>
            <person name="Lombard V."/>
            <person name="Lucas S."/>
            <person name="Lundell T."/>
            <person name="Martin R."/>
            <person name="McLaughlin D.J."/>
            <person name="Morgenstern I."/>
            <person name="Morin E."/>
            <person name="Murat C."/>
            <person name="Nagy L.G."/>
            <person name="Nolan M."/>
            <person name="Ohm R.A."/>
            <person name="Patyshakuliyeva A."/>
            <person name="Rokas A."/>
            <person name="Ruiz-Duenas F.J."/>
            <person name="Sabat G."/>
            <person name="Salamov A."/>
            <person name="Samejima M."/>
            <person name="Schmutz J."/>
            <person name="Slot J.C."/>
            <person name="St John F."/>
            <person name="Stenlid J."/>
            <person name="Sun H."/>
            <person name="Sun S."/>
            <person name="Syed K."/>
            <person name="Tsang A."/>
            <person name="Wiebenga A."/>
            <person name="Young D."/>
            <person name="Pisabarro A."/>
            <person name="Eastwood D.C."/>
            <person name="Martin F."/>
            <person name="Cullen D."/>
            <person name="Grigoriev I.V."/>
            <person name="Hibbett D.S."/>
        </authorList>
    </citation>
    <scope>NUCLEOTIDE SEQUENCE</scope>
    <source>
        <strain evidence="8">FP-58527</strain>
    </source>
</reference>
<dbReference type="Pfam" id="PF05577">
    <property type="entry name" value="Peptidase_S28"/>
    <property type="match status" value="1"/>
</dbReference>
<dbReference type="PANTHER" id="PTHR11010:SF23">
    <property type="entry name" value="SERINE PEPTIDASE"/>
    <property type="match status" value="1"/>
</dbReference>
<dbReference type="InterPro" id="IPR029058">
    <property type="entry name" value="AB_hydrolase_fold"/>
</dbReference>
<dbReference type="PANTHER" id="PTHR11010">
    <property type="entry name" value="PROTEASE S28 PRO-X CARBOXYPEPTIDASE-RELATED"/>
    <property type="match status" value="1"/>
</dbReference>
<dbReference type="EMBL" id="KE504273">
    <property type="protein sequence ID" value="EPS93476.1"/>
    <property type="molecule type" value="Genomic_DNA"/>
</dbReference>
<dbReference type="Proteomes" id="UP000015241">
    <property type="component" value="Unassembled WGS sequence"/>
</dbReference>
<dbReference type="HOGENOM" id="CLU_023630_1_0_1"/>
<comment type="similarity">
    <text evidence="1">Belongs to the peptidase S28 family.</text>
</comment>
<evidence type="ECO:0000256" key="4">
    <source>
        <dbReference type="ARBA" id="ARBA00022801"/>
    </source>
</evidence>
<protein>
    <recommendedName>
        <fullName evidence="9">Peptidase S28</fullName>
    </recommendedName>
</protein>
<dbReference type="OrthoDB" id="1735038at2759"/>
<evidence type="ECO:0008006" key="9">
    <source>
        <dbReference type="Google" id="ProtNLM"/>
    </source>
</evidence>
<evidence type="ECO:0000313" key="7">
    <source>
        <dbReference type="EMBL" id="EPS93476.1"/>
    </source>
</evidence>
<dbReference type="GO" id="GO:0070008">
    <property type="term" value="F:serine-type exopeptidase activity"/>
    <property type="evidence" value="ECO:0007669"/>
    <property type="project" value="InterPro"/>
</dbReference>
<dbReference type="GO" id="GO:0008239">
    <property type="term" value="F:dipeptidyl-peptidase activity"/>
    <property type="evidence" value="ECO:0007669"/>
    <property type="project" value="TreeGrafter"/>
</dbReference>
<evidence type="ECO:0000256" key="3">
    <source>
        <dbReference type="ARBA" id="ARBA00022729"/>
    </source>
</evidence>
<dbReference type="SUPFAM" id="SSF53474">
    <property type="entry name" value="alpha/beta-Hydrolases"/>
    <property type="match status" value="1"/>
</dbReference>